<proteinExistence type="predicted"/>
<accession>A0A1I2H9M9</accession>
<protein>
    <submittedName>
        <fullName evidence="1">Uncharacterized protein</fullName>
    </submittedName>
</protein>
<dbReference type="EMBL" id="FOLQ01000039">
    <property type="protein sequence ID" value="SFF25677.1"/>
    <property type="molecule type" value="Genomic_DNA"/>
</dbReference>
<evidence type="ECO:0000313" key="2">
    <source>
        <dbReference type="Proteomes" id="UP000198598"/>
    </source>
</evidence>
<organism evidence="1 2">
    <name type="scientific">Spirosoma endophyticum</name>
    <dbReference type="NCBI Taxonomy" id="662367"/>
    <lineage>
        <taxon>Bacteria</taxon>
        <taxon>Pseudomonadati</taxon>
        <taxon>Bacteroidota</taxon>
        <taxon>Cytophagia</taxon>
        <taxon>Cytophagales</taxon>
        <taxon>Cytophagaceae</taxon>
        <taxon>Spirosoma</taxon>
    </lineage>
</organism>
<reference evidence="1 2" key="1">
    <citation type="submission" date="2016-10" db="EMBL/GenBank/DDBJ databases">
        <authorList>
            <person name="de Groot N.N."/>
        </authorList>
    </citation>
    <scope>NUCLEOTIDE SEQUENCE [LARGE SCALE GENOMIC DNA]</scope>
    <source>
        <strain evidence="1 2">DSM 26130</strain>
    </source>
</reference>
<dbReference type="STRING" id="662367.SAMN05216167_1394"/>
<dbReference type="RefSeq" id="WP_093834782.1">
    <property type="nucleotide sequence ID" value="NZ_FOLQ01000039.1"/>
</dbReference>
<name>A0A1I2H9M9_9BACT</name>
<evidence type="ECO:0000313" key="1">
    <source>
        <dbReference type="EMBL" id="SFF25677.1"/>
    </source>
</evidence>
<dbReference type="AlphaFoldDB" id="A0A1I2H9M9"/>
<dbReference type="Proteomes" id="UP000198598">
    <property type="component" value="Unassembled WGS sequence"/>
</dbReference>
<gene>
    <name evidence="1" type="ORF">SAMN05216167_1394</name>
</gene>
<keyword evidence="2" id="KW-1185">Reference proteome</keyword>
<sequence>MTTEALSGEVSKVGKAGRNYVFGFGWSCRYNLEQIYGPGLKGIFEDPDQASVIANTLLAALQARAANQIPDGFSKKEMYALLDDIGEAGVAEVWNAAKQSMGFMTRSLGLSEEDVTELAAAATKHLNEPQNQPTGADLSQ</sequence>